<dbReference type="Pfam" id="PF09084">
    <property type="entry name" value="NMT1"/>
    <property type="match status" value="1"/>
</dbReference>
<dbReference type="Proteomes" id="UP000243507">
    <property type="component" value="Unassembled WGS sequence"/>
</dbReference>
<reference evidence="3 4" key="1">
    <citation type="submission" date="2017-09" db="EMBL/GenBank/DDBJ databases">
        <title>A multilocus sequence analysis scheme for characterization of bacteria in the genus Thioclava.</title>
        <authorList>
            <person name="Liu Y."/>
            <person name="Shao Z."/>
        </authorList>
    </citation>
    <scope>NUCLEOTIDE SEQUENCE [LARGE SCALE GENOMIC DNA]</scope>
    <source>
        <strain evidence="3 4">CAU 1312</strain>
    </source>
</reference>
<organism evidence="3 4">
    <name type="scientific">Pseudothioclava arenosa</name>
    <dbReference type="NCBI Taxonomy" id="1795308"/>
    <lineage>
        <taxon>Bacteria</taxon>
        <taxon>Pseudomonadati</taxon>
        <taxon>Pseudomonadota</taxon>
        <taxon>Alphaproteobacteria</taxon>
        <taxon>Rhodobacterales</taxon>
        <taxon>Paracoccaceae</taxon>
        <taxon>Pseudothioclava</taxon>
    </lineage>
</organism>
<dbReference type="RefSeq" id="WP_096432679.1">
    <property type="nucleotide sequence ID" value="NZ_NTJD01000004.1"/>
</dbReference>
<accession>A0A2A4CRI1</accession>
<evidence type="ECO:0000259" key="2">
    <source>
        <dbReference type="Pfam" id="PF09084"/>
    </source>
</evidence>
<dbReference type="EMBL" id="NTJD01000004">
    <property type="protein sequence ID" value="PCD76898.1"/>
    <property type="molecule type" value="Genomic_DNA"/>
</dbReference>
<evidence type="ECO:0000256" key="1">
    <source>
        <dbReference type="SAM" id="SignalP"/>
    </source>
</evidence>
<dbReference type="AlphaFoldDB" id="A0A2A4CRI1"/>
<keyword evidence="1" id="KW-0732">Signal</keyword>
<dbReference type="Gene3D" id="3.40.190.10">
    <property type="entry name" value="Periplasmic binding protein-like II"/>
    <property type="match status" value="2"/>
</dbReference>
<feature type="signal peptide" evidence="1">
    <location>
        <begin position="1"/>
        <end position="24"/>
    </location>
</feature>
<proteinExistence type="predicted"/>
<comment type="caution">
    <text evidence="3">The sequence shown here is derived from an EMBL/GenBank/DDBJ whole genome shotgun (WGS) entry which is preliminary data.</text>
</comment>
<evidence type="ECO:0000313" key="3">
    <source>
        <dbReference type="EMBL" id="PCD76898.1"/>
    </source>
</evidence>
<feature type="domain" description="SsuA/THI5-like" evidence="2">
    <location>
        <begin position="54"/>
        <end position="253"/>
    </location>
</feature>
<sequence length="322" mass="33611">MGKFWSNALAALAIGAFFAGAARAETPVIKIAALEGGTVNWELDTIRHYGLDAAEGFTLEVTPVAGKSGSSVALEAGAVDAIVNDWVWVARMRAQGQDYRFIPYSKSVGGLMVRPEAGISGLADLKGKKIGIAGGPLDKSWLILRAYAARDGFDLAAETEQVFGAPPLIMQAALSGEVDAAINFWHFMAKMEAAGMQTLLPVAEASQALGLDPETPLLGYVLPGKLVEENPDLVAGFARASRAAKEMLANDPAAFERLRPMMNAKSEAQFEALKAGYVAGIPAATPVDEAAAAKMLALMAELGGADLVGADPTLPSGTFLSF</sequence>
<keyword evidence="4" id="KW-1185">Reference proteome</keyword>
<gene>
    <name evidence="3" type="ORF">CLN94_07340</name>
</gene>
<dbReference type="OrthoDB" id="5621714at2"/>
<evidence type="ECO:0000313" key="4">
    <source>
        <dbReference type="Proteomes" id="UP000243507"/>
    </source>
</evidence>
<dbReference type="PANTHER" id="PTHR30024:SF48">
    <property type="entry name" value="ABC TRANSPORTER SUBSTRATE-BINDING PROTEIN"/>
    <property type="match status" value="1"/>
</dbReference>
<name>A0A2A4CRI1_9RHOB</name>
<dbReference type="SUPFAM" id="SSF53850">
    <property type="entry name" value="Periplasmic binding protein-like II"/>
    <property type="match status" value="1"/>
</dbReference>
<dbReference type="InterPro" id="IPR015168">
    <property type="entry name" value="SsuA/THI5"/>
</dbReference>
<feature type="chain" id="PRO_5012155609" evidence="1">
    <location>
        <begin position="25"/>
        <end position="322"/>
    </location>
</feature>
<dbReference type="PANTHER" id="PTHR30024">
    <property type="entry name" value="ALIPHATIC SULFONATES-BINDING PROTEIN-RELATED"/>
    <property type="match status" value="1"/>
</dbReference>
<protein>
    <submittedName>
        <fullName evidence="3">ABC transporter substrate-binding protein</fullName>
    </submittedName>
</protein>